<comment type="function">
    <text evidence="1">May be involved in environmental stress response.</text>
</comment>
<dbReference type="Gene3D" id="1.20.5.4770">
    <property type="match status" value="1"/>
</dbReference>
<feature type="domain" description="A20-type" evidence="8">
    <location>
        <begin position="11"/>
        <end position="45"/>
    </location>
</feature>
<dbReference type="PANTHER" id="PTHR10634">
    <property type="entry name" value="AN1-TYPE ZINC FINGER PROTEIN"/>
    <property type="match status" value="1"/>
</dbReference>
<keyword evidence="5" id="KW-0346">Stress response</keyword>
<dbReference type="Gene3D" id="4.10.1110.10">
    <property type="entry name" value="AN1-like Zinc finger"/>
    <property type="match status" value="1"/>
</dbReference>
<keyword evidence="3 6" id="KW-0863">Zinc-finger</keyword>
<protein>
    <submittedName>
        <fullName evidence="10">Uncharacterized protein</fullName>
    </submittedName>
</protein>
<dbReference type="EMBL" id="LR746268">
    <property type="protein sequence ID" value="CAA7397056.1"/>
    <property type="molecule type" value="Genomic_DNA"/>
</dbReference>
<accession>A0A7I8KIF1</accession>
<reference evidence="10" key="1">
    <citation type="submission" date="2020-02" db="EMBL/GenBank/DDBJ databases">
        <authorList>
            <person name="Scholz U."/>
            <person name="Mascher M."/>
            <person name="Fiebig A."/>
        </authorList>
    </citation>
    <scope>NUCLEOTIDE SEQUENCE</scope>
</reference>
<evidence type="ECO:0000259" key="9">
    <source>
        <dbReference type="PROSITE" id="PS51039"/>
    </source>
</evidence>
<dbReference type="SMART" id="SM00259">
    <property type="entry name" value="ZnF_A20"/>
    <property type="match status" value="1"/>
</dbReference>
<dbReference type="SUPFAM" id="SSF57716">
    <property type="entry name" value="Glucocorticoid receptor-like (DNA-binding domain)"/>
    <property type="match status" value="1"/>
</dbReference>
<dbReference type="Pfam" id="PF01754">
    <property type="entry name" value="zf-A20"/>
    <property type="match status" value="1"/>
</dbReference>
<dbReference type="PROSITE" id="PS51039">
    <property type="entry name" value="ZF_AN1"/>
    <property type="match status" value="1"/>
</dbReference>
<name>A0A7I8KIF1_SPIIN</name>
<dbReference type="GO" id="GO:0008270">
    <property type="term" value="F:zinc ion binding"/>
    <property type="evidence" value="ECO:0007669"/>
    <property type="project" value="UniProtKB-KW"/>
</dbReference>
<evidence type="ECO:0000256" key="6">
    <source>
        <dbReference type="PROSITE-ProRule" id="PRU00449"/>
    </source>
</evidence>
<evidence type="ECO:0000259" key="8">
    <source>
        <dbReference type="PROSITE" id="PS51036"/>
    </source>
</evidence>
<dbReference type="InterPro" id="IPR035896">
    <property type="entry name" value="AN1-like_Znf"/>
</dbReference>
<evidence type="ECO:0000313" key="10">
    <source>
        <dbReference type="EMBL" id="CAA7397056.1"/>
    </source>
</evidence>
<evidence type="ECO:0000313" key="11">
    <source>
        <dbReference type="Proteomes" id="UP000663760"/>
    </source>
</evidence>
<dbReference type="PROSITE" id="PS51036">
    <property type="entry name" value="ZF_A20"/>
    <property type="match status" value="1"/>
</dbReference>
<evidence type="ECO:0000256" key="7">
    <source>
        <dbReference type="SAM" id="MobiDB-lite"/>
    </source>
</evidence>
<evidence type="ECO:0000256" key="1">
    <source>
        <dbReference type="ARBA" id="ARBA00003732"/>
    </source>
</evidence>
<evidence type="ECO:0000256" key="2">
    <source>
        <dbReference type="ARBA" id="ARBA00022723"/>
    </source>
</evidence>
<dbReference type="Pfam" id="PF01428">
    <property type="entry name" value="zf-AN1"/>
    <property type="match status" value="1"/>
</dbReference>
<feature type="domain" description="AN1-type" evidence="9">
    <location>
        <begin position="119"/>
        <end position="165"/>
    </location>
</feature>
<dbReference type="GO" id="GO:0003677">
    <property type="term" value="F:DNA binding"/>
    <property type="evidence" value="ECO:0007669"/>
    <property type="project" value="InterPro"/>
</dbReference>
<dbReference type="OrthoDB" id="428577at2759"/>
<dbReference type="InterPro" id="IPR050652">
    <property type="entry name" value="AN1_A20_ZnFinger"/>
</dbReference>
<evidence type="ECO:0000256" key="3">
    <source>
        <dbReference type="ARBA" id="ARBA00022771"/>
    </source>
</evidence>
<dbReference type="InterPro" id="IPR002653">
    <property type="entry name" value="Znf_A20"/>
</dbReference>
<keyword evidence="2" id="KW-0479">Metal-binding</keyword>
<dbReference type="AlphaFoldDB" id="A0A7I8KIF1"/>
<gene>
    <name evidence="10" type="ORF">SI8410_05007719</name>
</gene>
<feature type="region of interest" description="Disordered" evidence="7">
    <location>
        <begin position="66"/>
        <end position="115"/>
    </location>
</feature>
<dbReference type="FunFam" id="4.10.1110.10:FF:000001">
    <property type="entry name" value="Zinc finger AN1-type containing 6"/>
    <property type="match status" value="1"/>
</dbReference>
<dbReference type="PANTHER" id="PTHR10634:SF67">
    <property type="entry name" value="AN1-TYPE ZINC FINGER PROTEIN 3"/>
    <property type="match status" value="1"/>
</dbReference>
<dbReference type="SMART" id="SM00154">
    <property type="entry name" value="ZnF_AN1"/>
    <property type="match status" value="1"/>
</dbReference>
<dbReference type="Proteomes" id="UP000663760">
    <property type="component" value="Chromosome 5"/>
</dbReference>
<dbReference type="SUPFAM" id="SSF118310">
    <property type="entry name" value="AN1-like Zinc finger"/>
    <property type="match status" value="1"/>
</dbReference>
<sequence length="184" mass="19711">MAEEHRCQAAPEAPRLCANNCGFFGSPATLGLCSKCFRDHCLKEEQEASAKMAVEKSLLVPSLAASSSSHPVEAARDPRSNLSSPAFPLLPPPPVNQEEDPHTATQSSPAAAAAAAPLMKPGGRCTSCRKKVGLTGFRCRCGETFCSSHRYPEQHACTYDFKTSAREVIARANPVVKADKLDRL</sequence>
<organism evidence="10 11">
    <name type="scientific">Spirodela intermedia</name>
    <name type="common">Intermediate duckweed</name>
    <dbReference type="NCBI Taxonomy" id="51605"/>
    <lineage>
        <taxon>Eukaryota</taxon>
        <taxon>Viridiplantae</taxon>
        <taxon>Streptophyta</taxon>
        <taxon>Embryophyta</taxon>
        <taxon>Tracheophyta</taxon>
        <taxon>Spermatophyta</taxon>
        <taxon>Magnoliopsida</taxon>
        <taxon>Liliopsida</taxon>
        <taxon>Araceae</taxon>
        <taxon>Lemnoideae</taxon>
        <taxon>Spirodela</taxon>
    </lineage>
</organism>
<keyword evidence="11" id="KW-1185">Reference proteome</keyword>
<keyword evidence="4" id="KW-0862">Zinc</keyword>
<evidence type="ECO:0000256" key="4">
    <source>
        <dbReference type="ARBA" id="ARBA00022833"/>
    </source>
</evidence>
<evidence type="ECO:0000256" key="5">
    <source>
        <dbReference type="ARBA" id="ARBA00023016"/>
    </source>
</evidence>
<proteinExistence type="predicted"/>
<dbReference type="InterPro" id="IPR000058">
    <property type="entry name" value="Znf_AN1"/>
</dbReference>